<dbReference type="GO" id="GO:0008033">
    <property type="term" value="P:tRNA processing"/>
    <property type="evidence" value="ECO:0007669"/>
    <property type="project" value="UniProtKB-KW"/>
</dbReference>
<feature type="domain" description="Poly A polymerase head" evidence="8">
    <location>
        <begin position="22"/>
        <end position="142"/>
    </location>
</feature>
<evidence type="ECO:0000256" key="6">
    <source>
        <dbReference type="ARBA" id="ARBA00022842"/>
    </source>
</evidence>
<keyword evidence="7" id="KW-0694">RNA-binding</keyword>
<dbReference type="InterPro" id="IPR002646">
    <property type="entry name" value="PolA_pol_head_dom"/>
</dbReference>
<dbReference type="InterPro" id="IPR006674">
    <property type="entry name" value="HD_domain"/>
</dbReference>
<evidence type="ECO:0000256" key="1">
    <source>
        <dbReference type="ARBA" id="ARBA00001946"/>
    </source>
</evidence>
<comment type="similarity">
    <text evidence="7">Belongs to the tRNA nucleotidyltransferase/poly(A) polymerase family.</text>
</comment>
<dbReference type="Pfam" id="PF01743">
    <property type="entry name" value="PolyA_pol"/>
    <property type="match status" value="1"/>
</dbReference>
<proteinExistence type="inferred from homology"/>
<dbReference type="KEGG" id="erl:AOC36_03455"/>
<protein>
    <recommendedName>
        <fullName evidence="12">HD domain-containing protein</fullName>
    </recommendedName>
</protein>
<dbReference type="CDD" id="cd05398">
    <property type="entry name" value="NT_ClassII-CCAase"/>
    <property type="match status" value="1"/>
</dbReference>
<dbReference type="RefSeq" id="WP_067631477.1">
    <property type="nucleotide sequence ID" value="NZ_CP013213.1"/>
</dbReference>
<evidence type="ECO:0000256" key="5">
    <source>
        <dbReference type="ARBA" id="ARBA00022723"/>
    </source>
</evidence>
<comment type="cofactor">
    <cofactor evidence="1">
        <name>Mg(2+)</name>
        <dbReference type="ChEBI" id="CHEBI:18420"/>
    </cofactor>
</comment>
<dbReference type="SUPFAM" id="SSF81891">
    <property type="entry name" value="Poly A polymerase C-terminal region-like"/>
    <property type="match status" value="1"/>
</dbReference>
<dbReference type="GO" id="GO:0046872">
    <property type="term" value="F:metal ion binding"/>
    <property type="evidence" value="ECO:0007669"/>
    <property type="project" value="UniProtKB-KW"/>
</dbReference>
<reference evidence="10 11" key="1">
    <citation type="submission" date="2015-10" db="EMBL/GenBank/DDBJ databases">
        <title>Erysipelothrix larvae sp. LV19 isolated from the larval gut of the rhinoceros beetle, Trypoxylus dichotomus.</title>
        <authorList>
            <person name="Lim S."/>
            <person name="Kim B.-C."/>
        </authorList>
    </citation>
    <scope>NUCLEOTIDE SEQUENCE [LARGE SCALE GENOMIC DNA]</scope>
    <source>
        <strain evidence="10 11">LV19</strain>
    </source>
</reference>
<evidence type="ECO:0008006" key="12">
    <source>
        <dbReference type="Google" id="ProtNLM"/>
    </source>
</evidence>
<keyword evidence="4" id="KW-0548">Nucleotidyltransferase</keyword>
<keyword evidence="2 7" id="KW-0808">Transferase</keyword>
<dbReference type="Pfam" id="PF01966">
    <property type="entry name" value="HD"/>
    <property type="match status" value="1"/>
</dbReference>
<evidence type="ECO:0000313" key="10">
    <source>
        <dbReference type="EMBL" id="AMC93065.1"/>
    </source>
</evidence>
<sequence>MSTVSFETQSILNKINEAGFEAYIVGGFVRDMLMQHRSYDIDICTNAPYQSLVDLFQEMNCITNEAYGSIAFKQGEESFDITHFRKESDYRDKRHPSHVKLVDSMIEDVFRRDFTINALLYHPDKGVIDLVGGLNDLQKNQLKTVCDPYFKFSEDPLRIVRLFRFMSQSNFSVEPNTLEAALSHMHLLGDYKKHWTKNELFKMLMGQYFLDVNTAYPQCLCTLIPELNRAQTFSQDNPYHIYNLYDHTLHVIQGVESIDLKIVALFHDLGKLNTRIFVDNRSRFPGHAQASCEIAKDYLEGWHLESKLRKYILNMIAMHDVDLGDSRQQLASFIVTHGYEFIVDLVAFKKSDNGAKSEKANYQLERCETYTTLLEEIKQQGVFSVKDLAITGTDLVNLQIASHQRKTILNYCLEKVLSQEIANTYDALIETVRRVQSGIY</sequence>
<dbReference type="Gene3D" id="1.10.3090.10">
    <property type="entry name" value="cca-adding enzyme, domain 2"/>
    <property type="match status" value="1"/>
</dbReference>
<dbReference type="GO" id="GO:0000049">
    <property type="term" value="F:tRNA binding"/>
    <property type="evidence" value="ECO:0007669"/>
    <property type="project" value="TreeGrafter"/>
</dbReference>
<dbReference type="OrthoDB" id="9805698at2"/>
<evidence type="ECO:0000259" key="9">
    <source>
        <dbReference type="Pfam" id="PF01966"/>
    </source>
</evidence>
<evidence type="ECO:0000256" key="2">
    <source>
        <dbReference type="ARBA" id="ARBA00022679"/>
    </source>
</evidence>
<dbReference type="Proteomes" id="UP000063781">
    <property type="component" value="Chromosome"/>
</dbReference>
<evidence type="ECO:0000256" key="3">
    <source>
        <dbReference type="ARBA" id="ARBA00022694"/>
    </source>
</evidence>
<accession>A0A0X8GZ55</accession>
<keyword evidence="11" id="KW-1185">Reference proteome</keyword>
<dbReference type="PANTHER" id="PTHR46173">
    <property type="entry name" value="CCA TRNA NUCLEOTIDYLTRANSFERASE 1, MITOCHONDRIAL"/>
    <property type="match status" value="1"/>
</dbReference>
<evidence type="ECO:0000256" key="7">
    <source>
        <dbReference type="RuleBase" id="RU003953"/>
    </source>
</evidence>
<feature type="domain" description="HD" evidence="9">
    <location>
        <begin position="254"/>
        <end position="319"/>
    </location>
</feature>
<dbReference type="PANTHER" id="PTHR46173:SF1">
    <property type="entry name" value="CCA TRNA NUCLEOTIDYLTRANSFERASE 1, MITOCHONDRIAL"/>
    <property type="match status" value="1"/>
</dbReference>
<dbReference type="CDD" id="cd00077">
    <property type="entry name" value="HDc"/>
    <property type="match status" value="1"/>
</dbReference>
<dbReference type="EMBL" id="CP013213">
    <property type="protein sequence ID" value="AMC93065.1"/>
    <property type="molecule type" value="Genomic_DNA"/>
</dbReference>
<dbReference type="Gene3D" id="1.10.246.80">
    <property type="match status" value="1"/>
</dbReference>
<keyword evidence="3" id="KW-0819">tRNA processing</keyword>
<evidence type="ECO:0000256" key="4">
    <source>
        <dbReference type="ARBA" id="ARBA00022695"/>
    </source>
</evidence>
<evidence type="ECO:0000313" key="11">
    <source>
        <dbReference type="Proteomes" id="UP000063781"/>
    </source>
</evidence>
<name>A0A0X8GZ55_9FIRM</name>
<keyword evidence="5" id="KW-0479">Metal-binding</keyword>
<dbReference type="AlphaFoldDB" id="A0A0X8GZ55"/>
<dbReference type="SUPFAM" id="SSF81301">
    <property type="entry name" value="Nucleotidyltransferase"/>
    <property type="match status" value="1"/>
</dbReference>
<dbReference type="STRING" id="1514105.AOC36_03455"/>
<keyword evidence="6" id="KW-0460">Magnesium</keyword>
<dbReference type="GO" id="GO:0016779">
    <property type="term" value="F:nucleotidyltransferase activity"/>
    <property type="evidence" value="ECO:0007669"/>
    <property type="project" value="UniProtKB-KW"/>
</dbReference>
<dbReference type="Gene3D" id="3.30.460.10">
    <property type="entry name" value="Beta Polymerase, domain 2"/>
    <property type="match status" value="1"/>
</dbReference>
<dbReference type="InterPro" id="IPR043519">
    <property type="entry name" value="NT_sf"/>
</dbReference>
<gene>
    <name evidence="10" type="ORF">AOC36_03455</name>
</gene>
<organism evidence="10 11">
    <name type="scientific">Erysipelothrix larvae</name>
    <dbReference type="NCBI Taxonomy" id="1514105"/>
    <lineage>
        <taxon>Bacteria</taxon>
        <taxon>Bacillati</taxon>
        <taxon>Bacillota</taxon>
        <taxon>Erysipelotrichia</taxon>
        <taxon>Erysipelotrichales</taxon>
        <taxon>Erysipelotrichaceae</taxon>
        <taxon>Erysipelothrix</taxon>
    </lineage>
</organism>
<evidence type="ECO:0000259" key="8">
    <source>
        <dbReference type="Pfam" id="PF01743"/>
    </source>
</evidence>
<dbReference type="InterPro" id="IPR003607">
    <property type="entry name" value="HD/PDEase_dom"/>
</dbReference>
<dbReference type="InterPro" id="IPR050264">
    <property type="entry name" value="Bact_CCA-adding_enz_type3_sf"/>
</dbReference>